<evidence type="ECO:0000256" key="3">
    <source>
        <dbReference type="ARBA" id="ARBA00023122"/>
    </source>
</evidence>
<dbReference type="SMART" id="SM00116">
    <property type="entry name" value="CBS"/>
    <property type="match status" value="2"/>
</dbReference>
<evidence type="ECO:0000313" key="9">
    <source>
        <dbReference type="Proteomes" id="UP000435177"/>
    </source>
</evidence>
<dbReference type="PROSITE" id="PS51371">
    <property type="entry name" value="CBS"/>
    <property type="match status" value="1"/>
</dbReference>
<evidence type="ECO:0000256" key="2">
    <source>
        <dbReference type="ARBA" id="ARBA00022737"/>
    </source>
</evidence>
<proteinExistence type="inferred from homology"/>
<evidence type="ECO:0000256" key="1">
    <source>
        <dbReference type="ARBA" id="ARBA00008165"/>
    </source>
</evidence>
<dbReference type="InterPro" id="IPR046348">
    <property type="entry name" value="SIS_dom_sf"/>
</dbReference>
<reference evidence="8 9" key="1">
    <citation type="submission" date="2019-11" db="EMBL/GenBank/DDBJ databases">
        <title>Draft genome sequences of five Paenibacillus species of dairy origin.</title>
        <authorList>
            <person name="Olajide A.M."/>
            <person name="Chen S."/>
            <person name="Lapointe G."/>
        </authorList>
    </citation>
    <scope>NUCLEOTIDE SEQUENCE [LARGE SCALE GENOMIC DNA]</scope>
    <source>
        <strain evidence="8 9">3CS1</strain>
    </source>
</reference>
<evidence type="ECO:0000256" key="5">
    <source>
        <dbReference type="PROSITE-ProRule" id="PRU00703"/>
    </source>
</evidence>
<dbReference type="PANTHER" id="PTHR42745">
    <property type="match status" value="1"/>
</dbReference>
<name>A0ABW9T4Y5_9BACL</name>
<gene>
    <name evidence="8" type="ORF">GNP94_20610</name>
</gene>
<dbReference type="SUPFAM" id="SSF53697">
    <property type="entry name" value="SIS domain"/>
    <property type="match status" value="1"/>
</dbReference>
<dbReference type="PIRSF" id="PIRSF004692">
    <property type="entry name" value="KdsD_KpsF"/>
    <property type="match status" value="1"/>
</dbReference>
<dbReference type="Proteomes" id="UP000435177">
    <property type="component" value="Unassembled WGS sequence"/>
</dbReference>
<dbReference type="Gene3D" id="3.40.50.10490">
    <property type="entry name" value="Glucose-6-phosphate isomerase like protein, domain 1"/>
    <property type="match status" value="1"/>
</dbReference>
<protein>
    <submittedName>
        <fullName evidence="8">KpsF/GutQ family sugar-phosphate isomerase</fullName>
    </submittedName>
</protein>
<evidence type="ECO:0000259" key="7">
    <source>
        <dbReference type="PROSITE" id="PS51464"/>
    </source>
</evidence>
<feature type="domain" description="CBS" evidence="6">
    <location>
        <begin position="286"/>
        <end position="345"/>
    </location>
</feature>
<dbReference type="InterPro" id="IPR046342">
    <property type="entry name" value="CBS_dom_sf"/>
</dbReference>
<dbReference type="Pfam" id="PF00571">
    <property type="entry name" value="CBS"/>
    <property type="match status" value="2"/>
</dbReference>
<dbReference type="PANTHER" id="PTHR42745:SF1">
    <property type="entry name" value="ARABINOSE 5-PHOSPHATE ISOMERASE KDSD"/>
    <property type="match status" value="1"/>
</dbReference>
<comment type="similarity">
    <text evidence="1 4">Belongs to the SIS family. GutQ/KpsF subfamily.</text>
</comment>
<organism evidence="8 9">
    <name type="scientific">Paenibacillus campinasensis</name>
    <dbReference type="NCBI Taxonomy" id="66347"/>
    <lineage>
        <taxon>Bacteria</taxon>
        <taxon>Bacillati</taxon>
        <taxon>Bacillota</taxon>
        <taxon>Bacilli</taxon>
        <taxon>Bacillales</taxon>
        <taxon>Paenibacillaceae</taxon>
        <taxon>Paenibacillus</taxon>
    </lineage>
</organism>
<dbReference type="Gene3D" id="3.10.580.10">
    <property type="entry name" value="CBS-domain"/>
    <property type="match status" value="1"/>
</dbReference>
<evidence type="ECO:0000313" key="8">
    <source>
        <dbReference type="EMBL" id="MUG68380.1"/>
    </source>
</evidence>
<dbReference type="InterPro" id="IPR035474">
    <property type="entry name" value="SIS_Kpsf"/>
</dbReference>
<keyword evidence="8" id="KW-0413">Isomerase</keyword>
<keyword evidence="3 5" id="KW-0129">CBS domain</keyword>
<dbReference type="EMBL" id="WOAA01000025">
    <property type="protein sequence ID" value="MUG68380.1"/>
    <property type="molecule type" value="Genomic_DNA"/>
</dbReference>
<evidence type="ECO:0000259" key="6">
    <source>
        <dbReference type="PROSITE" id="PS51371"/>
    </source>
</evidence>
<dbReference type="NCBIfam" id="TIGR00393">
    <property type="entry name" value="kpsF"/>
    <property type="match status" value="1"/>
</dbReference>
<dbReference type="GO" id="GO:0016853">
    <property type="term" value="F:isomerase activity"/>
    <property type="evidence" value="ECO:0007669"/>
    <property type="project" value="UniProtKB-KW"/>
</dbReference>
<dbReference type="PROSITE" id="PS51464">
    <property type="entry name" value="SIS"/>
    <property type="match status" value="1"/>
</dbReference>
<keyword evidence="9" id="KW-1185">Reference proteome</keyword>
<feature type="domain" description="SIS" evidence="7">
    <location>
        <begin position="51"/>
        <end position="194"/>
    </location>
</feature>
<keyword evidence="2" id="KW-0677">Repeat</keyword>
<sequence length="346" mass="37642">MILNKMELFNMRSQSVGQTDLIIRKAQIFLEEEIEAIRQTKELMDEDFEKAIVLLKDCRGKIVITGIGKSGHAARKMAATMVSLGITAVYLNPAEAVHGDLGIVQENDVVIGISKSGESKEMIAIYPAIKNLKASIITITADPQSSMAQYSDITLRIGLQKEAGHLNLAPTSSVIASLALGDALATIVAELKGFSEEQFAVYHPGGALGSILTLNVEDLLSDKSYSAVYETDSFKDVLIELTTKRIGATVVMNKNSLVGIITDGDLKRLLDKYQEKCFNLLAGEIKVPYPITIQKGTKVVDAIKMMEQGERSISVVPVMDGEKYLGILRVHDVLRSLKTATNKDGI</sequence>
<dbReference type="InterPro" id="IPR050986">
    <property type="entry name" value="GutQ/KpsF_isomerases"/>
</dbReference>
<dbReference type="InterPro" id="IPR004800">
    <property type="entry name" value="KdsD/KpsF-type"/>
</dbReference>
<comment type="caution">
    <text evidence="8">The sequence shown here is derived from an EMBL/GenBank/DDBJ whole genome shotgun (WGS) entry which is preliminary data.</text>
</comment>
<dbReference type="InterPro" id="IPR000644">
    <property type="entry name" value="CBS_dom"/>
</dbReference>
<dbReference type="CDD" id="cd05014">
    <property type="entry name" value="SIS_Kpsf"/>
    <property type="match status" value="1"/>
</dbReference>
<evidence type="ECO:0000256" key="4">
    <source>
        <dbReference type="PIRNR" id="PIRNR004692"/>
    </source>
</evidence>
<dbReference type="InterPro" id="IPR001347">
    <property type="entry name" value="SIS_dom"/>
</dbReference>
<accession>A0ABW9T4Y5</accession>
<dbReference type="Pfam" id="PF01380">
    <property type="entry name" value="SIS"/>
    <property type="match status" value="1"/>
</dbReference>